<accession>C6HUY6</accession>
<feature type="domain" description="Pyrrolo-quinoline quinone repeat" evidence="2">
    <location>
        <begin position="357"/>
        <end position="489"/>
    </location>
</feature>
<evidence type="ECO:0000313" key="4">
    <source>
        <dbReference type="Proteomes" id="UP000009374"/>
    </source>
</evidence>
<dbReference type="PANTHER" id="PTHR34512:SF30">
    <property type="entry name" value="OUTER MEMBRANE PROTEIN ASSEMBLY FACTOR BAMB"/>
    <property type="match status" value="1"/>
</dbReference>
<sequence length="502" mass="53842">MKPRILLTLSSLALLFSSGVAVADPVAPPSPLPENSWSVPVAPGGPFARVYLPQNAPVGSDTVYGDSQWLQMNRNARHNAAVRVPKDAPAWFREGVFWRYAEARAWPLERRHPFGARTLGETEAGAVQTQFYGNALGVSVVGGVVYAESDDMFAYALNARTGQLIWRTSPVGNNLMGNPLVTRNTVYLAAGGVGFNFANVVAYAKKGSAIRGMDVSYNGIYALDRRTGRLLWHKGSVGEAMPTPVIHGRFLYFATGSGTVHALDRHTGQSVWKVRLGGNDNMSSPAYDKGRLYLAMASPPRLYCLDARTGKTLWHGTIPGAANTGMGDVSPAVGSGVVVMDTVTRPKRIHGRPTLEAVVRAFDARTGKTLWTVSTGRGPKPPAFKGGVPLIHGDVVYVGSPVTGRYVALDLRTGHRRWAWHKVAATRSAPTYYEGSLYIAGGDSLYRLDPATGRETGSFRIGGRMGIVSPTIVGGTAYVANSYDWIVAVPLSALSLSKKKAS</sequence>
<feature type="signal peptide" evidence="1">
    <location>
        <begin position="1"/>
        <end position="23"/>
    </location>
</feature>
<dbReference type="PANTHER" id="PTHR34512">
    <property type="entry name" value="CELL SURFACE PROTEIN"/>
    <property type="match status" value="1"/>
</dbReference>
<reference evidence="3 4" key="1">
    <citation type="journal article" date="2009" name="Appl. Environ. Microbiol.">
        <title>Community genomic and proteomic analyses of chemoautotrophic iron-oxidizing "Leptospirillum rubarum" (Group II) and "Leptospirillum ferrodiazotrophum" (Group III) bacteria in acid mine drainage biofilms.</title>
        <authorList>
            <person name="Goltsman D.S."/>
            <person name="Denef V.J."/>
            <person name="Singer S.W."/>
            <person name="VerBerkmoes N.C."/>
            <person name="Lefsrud M."/>
            <person name="Mueller R.S."/>
            <person name="Dick G.J."/>
            <person name="Sun C.L."/>
            <person name="Wheeler K.E."/>
            <person name="Zemla A."/>
            <person name="Baker B.J."/>
            <person name="Hauser L."/>
            <person name="Land M."/>
            <person name="Shah M.B."/>
            <person name="Thelen M.P."/>
            <person name="Hettich R.L."/>
            <person name="Banfield J.F."/>
        </authorList>
    </citation>
    <scope>NUCLEOTIDE SEQUENCE [LARGE SCALE GENOMIC DNA]</scope>
</reference>
<protein>
    <submittedName>
        <fullName evidence="3">Putative outer membrane protein</fullName>
    </submittedName>
</protein>
<evidence type="ECO:0000313" key="3">
    <source>
        <dbReference type="EMBL" id="EES53597.1"/>
    </source>
</evidence>
<keyword evidence="4" id="KW-1185">Reference proteome</keyword>
<feature type="domain" description="Pyrrolo-quinoline quinone repeat" evidence="2">
    <location>
        <begin position="137"/>
        <end position="192"/>
    </location>
</feature>
<gene>
    <name evidence="3" type="ORF">UBAL3_74420054</name>
</gene>
<proteinExistence type="predicted"/>
<evidence type="ECO:0000256" key="1">
    <source>
        <dbReference type="SAM" id="SignalP"/>
    </source>
</evidence>
<dbReference type="EMBL" id="GG693859">
    <property type="protein sequence ID" value="EES53597.1"/>
    <property type="molecule type" value="Genomic_DNA"/>
</dbReference>
<dbReference type="Gene3D" id="2.130.10.10">
    <property type="entry name" value="YVTN repeat-like/Quinoprotein amine dehydrogenase"/>
    <property type="match status" value="2"/>
</dbReference>
<dbReference type="Proteomes" id="UP000009374">
    <property type="component" value="Unassembled WGS sequence"/>
</dbReference>
<dbReference type="SMART" id="SM00564">
    <property type="entry name" value="PQQ"/>
    <property type="match status" value="7"/>
</dbReference>
<dbReference type="InterPro" id="IPR018391">
    <property type="entry name" value="PQQ_b-propeller_rpt"/>
</dbReference>
<dbReference type="SUPFAM" id="SSF50998">
    <property type="entry name" value="Quinoprotein alcohol dehydrogenase-like"/>
    <property type="match status" value="3"/>
</dbReference>
<dbReference type="InterPro" id="IPR015943">
    <property type="entry name" value="WD40/YVTN_repeat-like_dom_sf"/>
</dbReference>
<dbReference type="InterPro" id="IPR002372">
    <property type="entry name" value="PQQ_rpt_dom"/>
</dbReference>
<dbReference type="AlphaFoldDB" id="C6HUY6"/>
<keyword evidence="1" id="KW-0732">Signal</keyword>
<feature type="domain" description="Pyrrolo-quinoline quinone repeat" evidence="2">
    <location>
        <begin position="220"/>
        <end position="341"/>
    </location>
</feature>
<dbReference type="InterPro" id="IPR011047">
    <property type="entry name" value="Quinoprotein_ADH-like_sf"/>
</dbReference>
<name>C6HUY6_9BACT</name>
<feature type="chain" id="PRO_5002966194" evidence="1">
    <location>
        <begin position="24"/>
        <end position="502"/>
    </location>
</feature>
<evidence type="ECO:0000259" key="2">
    <source>
        <dbReference type="Pfam" id="PF13360"/>
    </source>
</evidence>
<dbReference type="Pfam" id="PF13360">
    <property type="entry name" value="PQQ_2"/>
    <property type="match status" value="3"/>
</dbReference>
<organism evidence="3 4">
    <name type="scientific">Leptospirillum ferrodiazotrophum</name>
    <dbReference type="NCBI Taxonomy" id="412449"/>
    <lineage>
        <taxon>Bacteria</taxon>
        <taxon>Pseudomonadati</taxon>
        <taxon>Nitrospirota</taxon>
        <taxon>Nitrospiria</taxon>
        <taxon>Nitrospirales</taxon>
        <taxon>Nitrospiraceae</taxon>
        <taxon>Leptospirillum</taxon>
    </lineage>
</organism>